<dbReference type="Proteomes" id="UP000696184">
    <property type="component" value="Unassembled WGS sequence"/>
</dbReference>
<sequence>MARQHLNMGNALLQQGRQAAATLSEQPPVSEMPMVLTLDQLRPNPDNPRTSRNPRYDDIKASIKARGLDTVPKVTRDPQGDEHYIFSDGGNTRYQILSELWQETGDERFYRVHCLFKPWPGRLQCVIGHLAENELRGDLSFIEKALGISKARAIYEEQKQKRITLRELSAQLNAAGFPVSASHISRMEDTVQYLYPWIPNLLASGLGTPQIRPLLVLRQNAEAVWQQYIFSINPEPAVTFDEVFGTCCRKFDALEDWAPEMFLDELIGDLLQALPHPQLNYDRWILELDPKENNRRQLFGEQATPVDAVPVPEKPDTPKADRVRAPDRESNPRIMSQPVTDAEQAPETTRTPVDKTPVPAPSSRNTPVLPPYQPDSPPEPALSEPEADDLHFARTGLEPVSSVWHISPMQDDIEHLQNMAFRLAFELAEVMGCDRDLLPVSDARSAGFCLTDRPDVHPFSCLLHSLTGEVSTDRCALTLTAVLLGTAEREAMPFLDDSQTVKFLRLLRIIRRLRELQREMAPEILTM</sequence>
<dbReference type="InterPro" id="IPR022304">
    <property type="entry name" value="ICE_PFGI_1_ParB"/>
</dbReference>
<protein>
    <recommendedName>
        <fullName evidence="4">Chromosome partitioning protein ParB</fullName>
    </recommendedName>
</protein>
<feature type="compositionally biased region" description="Basic and acidic residues" evidence="1">
    <location>
        <begin position="313"/>
        <end position="331"/>
    </location>
</feature>
<proteinExistence type="predicted"/>
<evidence type="ECO:0000256" key="1">
    <source>
        <dbReference type="SAM" id="MobiDB-lite"/>
    </source>
</evidence>
<gene>
    <name evidence="2" type="ORF">H8A87_18215</name>
</gene>
<name>A0ABS0UAN7_9GAMM</name>
<dbReference type="EMBL" id="JACOII010000067">
    <property type="protein sequence ID" value="MBI6550569.1"/>
    <property type="molecule type" value="Genomic_DNA"/>
</dbReference>
<feature type="compositionally biased region" description="Pro residues" evidence="1">
    <location>
        <begin position="368"/>
        <end position="380"/>
    </location>
</feature>
<dbReference type="SUPFAM" id="SSF110849">
    <property type="entry name" value="ParB/Sulfiredoxin"/>
    <property type="match status" value="1"/>
</dbReference>
<evidence type="ECO:0000313" key="3">
    <source>
        <dbReference type="Proteomes" id="UP000696184"/>
    </source>
</evidence>
<organism evidence="2 3">
    <name type="scientific">Xenorhabdus lircayensis</name>
    <dbReference type="NCBI Taxonomy" id="2763499"/>
    <lineage>
        <taxon>Bacteria</taxon>
        <taxon>Pseudomonadati</taxon>
        <taxon>Pseudomonadota</taxon>
        <taxon>Gammaproteobacteria</taxon>
        <taxon>Enterobacterales</taxon>
        <taxon>Morganellaceae</taxon>
        <taxon>Xenorhabdus</taxon>
    </lineage>
</organism>
<dbReference type="RefSeq" id="WP_198691342.1">
    <property type="nucleotide sequence ID" value="NZ_CAWPUD010000068.1"/>
</dbReference>
<keyword evidence="3" id="KW-1185">Reference proteome</keyword>
<evidence type="ECO:0000313" key="2">
    <source>
        <dbReference type="EMBL" id="MBI6550569.1"/>
    </source>
</evidence>
<dbReference type="InterPro" id="IPR036086">
    <property type="entry name" value="ParB/Sulfiredoxin_sf"/>
</dbReference>
<comment type="caution">
    <text evidence="2">The sequence shown here is derived from an EMBL/GenBank/DDBJ whole genome shotgun (WGS) entry which is preliminary data.</text>
</comment>
<accession>A0ABS0UAN7</accession>
<feature type="region of interest" description="Disordered" evidence="1">
    <location>
        <begin position="300"/>
        <end position="386"/>
    </location>
</feature>
<reference evidence="2 3" key="1">
    <citation type="submission" date="2020-08" db="EMBL/GenBank/DDBJ databases">
        <title>Description of Xenorhabdus lircayensis sp. nov., the symbiotic bacterium associated with the entomopathogenic nematode Steirnernema unicornum.</title>
        <authorList>
            <person name="Castaneda-Alvarez C."/>
            <person name="Prodan S."/>
            <person name="Zamorano A."/>
            <person name="San-Blas E."/>
            <person name="Aballay E."/>
        </authorList>
    </citation>
    <scope>NUCLEOTIDE SEQUENCE [LARGE SCALE GENOMIC DNA]</scope>
    <source>
        <strain evidence="2 3">VLS</strain>
    </source>
</reference>
<dbReference type="NCBIfam" id="TIGR03764">
    <property type="entry name" value="ICE_PFGI_1_parB"/>
    <property type="match status" value="1"/>
</dbReference>
<evidence type="ECO:0008006" key="4">
    <source>
        <dbReference type="Google" id="ProtNLM"/>
    </source>
</evidence>